<dbReference type="RefSeq" id="WP_345465594.1">
    <property type="nucleotide sequence ID" value="NZ_BAABHF010000022.1"/>
</dbReference>
<dbReference type="Gene3D" id="3.40.1410.10">
    <property type="entry name" value="Chorismate lyase-like"/>
    <property type="match status" value="1"/>
</dbReference>
<dbReference type="PANTHER" id="PTHR44846:SF1">
    <property type="entry name" value="MANNOSYL-D-GLYCERATE TRANSPORT_METABOLISM SYSTEM REPRESSOR MNGR-RELATED"/>
    <property type="match status" value="1"/>
</dbReference>
<evidence type="ECO:0000259" key="5">
    <source>
        <dbReference type="PROSITE" id="PS50949"/>
    </source>
</evidence>
<dbReference type="Gene3D" id="1.10.10.10">
    <property type="entry name" value="Winged helix-like DNA-binding domain superfamily/Winged helix DNA-binding domain"/>
    <property type="match status" value="1"/>
</dbReference>
<feature type="domain" description="HTH gntR-type" evidence="5">
    <location>
        <begin position="12"/>
        <end position="79"/>
    </location>
</feature>
<keyword evidence="1" id="KW-0805">Transcription regulation</keyword>
<dbReference type="Proteomes" id="UP001500503">
    <property type="component" value="Unassembled WGS sequence"/>
</dbReference>
<comment type="caution">
    <text evidence="6">The sequence shown here is derived from an EMBL/GenBank/DDBJ whole genome shotgun (WGS) entry which is preliminary data.</text>
</comment>
<dbReference type="SMART" id="SM00345">
    <property type="entry name" value="HTH_GNTR"/>
    <property type="match status" value="1"/>
</dbReference>
<keyword evidence="7" id="KW-1185">Reference proteome</keyword>
<evidence type="ECO:0000313" key="7">
    <source>
        <dbReference type="Proteomes" id="UP001500503"/>
    </source>
</evidence>
<dbReference type="PRINTS" id="PR00035">
    <property type="entry name" value="HTHGNTR"/>
</dbReference>
<feature type="region of interest" description="Disordered" evidence="4">
    <location>
        <begin position="244"/>
        <end position="277"/>
    </location>
</feature>
<dbReference type="CDD" id="cd07377">
    <property type="entry name" value="WHTH_GntR"/>
    <property type="match status" value="1"/>
</dbReference>
<evidence type="ECO:0000256" key="2">
    <source>
        <dbReference type="ARBA" id="ARBA00023125"/>
    </source>
</evidence>
<dbReference type="InterPro" id="IPR011663">
    <property type="entry name" value="UTRA"/>
</dbReference>
<reference evidence="7" key="1">
    <citation type="journal article" date="2019" name="Int. J. Syst. Evol. Microbiol.">
        <title>The Global Catalogue of Microorganisms (GCM) 10K type strain sequencing project: providing services to taxonomists for standard genome sequencing and annotation.</title>
        <authorList>
            <consortium name="The Broad Institute Genomics Platform"/>
            <consortium name="The Broad Institute Genome Sequencing Center for Infectious Disease"/>
            <person name="Wu L."/>
            <person name="Ma J."/>
        </authorList>
    </citation>
    <scope>NUCLEOTIDE SEQUENCE [LARGE SCALE GENOMIC DNA]</scope>
    <source>
        <strain evidence="7">JCM 17933</strain>
    </source>
</reference>
<evidence type="ECO:0000256" key="3">
    <source>
        <dbReference type="ARBA" id="ARBA00023163"/>
    </source>
</evidence>
<dbReference type="PANTHER" id="PTHR44846">
    <property type="entry name" value="MANNOSYL-D-GLYCERATE TRANSPORT/METABOLISM SYSTEM REPRESSOR MNGR-RELATED"/>
    <property type="match status" value="1"/>
</dbReference>
<dbReference type="Pfam" id="PF07702">
    <property type="entry name" value="UTRA"/>
    <property type="match status" value="1"/>
</dbReference>
<protein>
    <submittedName>
        <fullName evidence="6">GntR family transcriptional regulator</fullName>
    </submittedName>
</protein>
<dbReference type="PROSITE" id="PS50949">
    <property type="entry name" value="HTH_GNTR"/>
    <property type="match status" value="1"/>
</dbReference>
<dbReference type="SMART" id="SM00866">
    <property type="entry name" value="UTRA"/>
    <property type="match status" value="1"/>
</dbReference>
<dbReference type="EMBL" id="BAABHF010000022">
    <property type="protein sequence ID" value="GAA4496708.1"/>
    <property type="molecule type" value="Genomic_DNA"/>
</dbReference>
<dbReference type="SUPFAM" id="SSF64288">
    <property type="entry name" value="Chorismate lyase-like"/>
    <property type="match status" value="1"/>
</dbReference>
<evidence type="ECO:0000313" key="6">
    <source>
        <dbReference type="EMBL" id="GAA4496708.1"/>
    </source>
</evidence>
<gene>
    <name evidence="6" type="ORF">GCM10023191_039170</name>
</gene>
<evidence type="ECO:0000256" key="4">
    <source>
        <dbReference type="SAM" id="MobiDB-lite"/>
    </source>
</evidence>
<keyword evidence="3" id="KW-0804">Transcription</keyword>
<dbReference type="InterPro" id="IPR028978">
    <property type="entry name" value="Chorismate_lyase_/UTRA_dom_sf"/>
</dbReference>
<accession>A0ABP8Q4A8</accession>
<dbReference type="SUPFAM" id="SSF46785">
    <property type="entry name" value="Winged helix' DNA-binding domain"/>
    <property type="match status" value="1"/>
</dbReference>
<dbReference type="InterPro" id="IPR036388">
    <property type="entry name" value="WH-like_DNA-bd_sf"/>
</dbReference>
<proteinExistence type="predicted"/>
<organism evidence="6 7">
    <name type="scientific">Actinoallomurus oryzae</name>
    <dbReference type="NCBI Taxonomy" id="502180"/>
    <lineage>
        <taxon>Bacteria</taxon>
        <taxon>Bacillati</taxon>
        <taxon>Actinomycetota</taxon>
        <taxon>Actinomycetes</taxon>
        <taxon>Streptosporangiales</taxon>
        <taxon>Thermomonosporaceae</taxon>
        <taxon>Actinoallomurus</taxon>
    </lineage>
</organism>
<name>A0ABP8Q4A8_9ACTN</name>
<dbReference type="InterPro" id="IPR036390">
    <property type="entry name" value="WH_DNA-bd_sf"/>
</dbReference>
<sequence length="277" mass="30923">MAEGRIDRRSPLPYYAQLKQLLIQRLDTEIEAGARLPGEMALCDEYGVSRTVVRQALDELEEDGRIVRRKGQGTFAAARKTDETLFQSLTGLYEDVTARGDELRSRVLALDAVPAPADVAAALELAEADQVIYLERLRYVGGEPWVLARTYLPIDVAPGILSEDFTRQSLYGLLEDKYGVELDHGRRLVEAIPATAPLAEALGVRPRDPVLLLRSTAWDVTGRPVEYFVAYHRGDRSRFQVSLRRRRERQSTVPNMIVHDDPPVPSGKGAHTPKHAS</sequence>
<evidence type="ECO:0000256" key="1">
    <source>
        <dbReference type="ARBA" id="ARBA00023015"/>
    </source>
</evidence>
<dbReference type="InterPro" id="IPR050679">
    <property type="entry name" value="Bact_HTH_transcr_reg"/>
</dbReference>
<keyword evidence="2" id="KW-0238">DNA-binding</keyword>
<dbReference type="Pfam" id="PF00392">
    <property type="entry name" value="GntR"/>
    <property type="match status" value="1"/>
</dbReference>
<dbReference type="InterPro" id="IPR000524">
    <property type="entry name" value="Tscrpt_reg_HTH_GntR"/>
</dbReference>